<reference evidence="1 2" key="1">
    <citation type="submission" date="2019-03" db="EMBL/GenBank/DDBJ databases">
        <title>Paraburkholderia sp. isolated from native Mimosa gymnas in Guartela State Park, Brazil.</title>
        <authorList>
            <person name="Paulitsch F."/>
            <person name="Hungria M."/>
            <person name="Delamuta J.R.M."/>
            <person name="Ribeiro R.A."/>
            <person name="Dall'Agnol R."/>
            <person name="Silva J.S.B."/>
        </authorList>
    </citation>
    <scope>NUCLEOTIDE SEQUENCE [LARGE SCALE GENOMIC DNA]</scope>
    <source>
        <strain evidence="1 2">CNPSo 3008</strain>
    </source>
</reference>
<organism evidence="1 2">
    <name type="scientific">Paraburkholderia guartelaensis</name>
    <dbReference type="NCBI Taxonomy" id="2546446"/>
    <lineage>
        <taxon>Bacteria</taxon>
        <taxon>Pseudomonadati</taxon>
        <taxon>Pseudomonadota</taxon>
        <taxon>Betaproteobacteria</taxon>
        <taxon>Burkholderiales</taxon>
        <taxon>Burkholderiaceae</taxon>
        <taxon>Paraburkholderia</taxon>
    </lineage>
</organism>
<gene>
    <name evidence="1" type="ORF">E1N52_40635</name>
</gene>
<dbReference type="EMBL" id="SMOD01000069">
    <property type="protein sequence ID" value="TDG02263.1"/>
    <property type="molecule type" value="Genomic_DNA"/>
</dbReference>
<evidence type="ECO:0000313" key="2">
    <source>
        <dbReference type="Proteomes" id="UP000295606"/>
    </source>
</evidence>
<accession>A0A4R5L1A0</accession>
<dbReference type="OrthoDB" id="9016152at2"/>
<dbReference type="RefSeq" id="WP_133190523.1">
    <property type="nucleotide sequence ID" value="NZ_SMOD01000069.1"/>
</dbReference>
<comment type="caution">
    <text evidence="1">The sequence shown here is derived from an EMBL/GenBank/DDBJ whole genome shotgun (WGS) entry which is preliminary data.</text>
</comment>
<proteinExistence type="predicted"/>
<evidence type="ECO:0000313" key="1">
    <source>
        <dbReference type="EMBL" id="TDG02263.1"/>
    </source>
</evidence>
<dbReference type="Proteomes" id="UP000295606">
    <property type="component" value="Unassembled WGS sequence"/>
</dbReference>
<evidence type="ECO:0008006" key="3">
    <source>
        <dbReference type="Google" id="ProtNLM"/>
    </source>
</evidence>
<name>A0A4R5L1A0_9BURK</name>
<dbReference type="AlphaFoldDB" id="A0A4R5L1A0"/>
<protein>
    <recommendedName>
        <fullName evidence="3">DUF2946 domain-containing protein</fullName>
    </recommendedName>
</protein>
<sequence length="96" mass="10150">MLRKIWIYGVAVFLFALTGLKGSAAEHVPIQVSLVIQESCEIQSAAGTPSPDAPGVSCLHGALYHVALAPRDPTQRLSTLQLANLAAPRAVWAVAF</sequence>